<name>A0ABQ7W116_SOLTU</name>
<dbReference type="Proteomes" id="UP000826656">
    <property type="component" value="Unassembled WGS sequence"/>
</dbReference>
<accession>A0ABQ7W116</accession>
<comment type="caution">
    <text evidence="2">The sequence shown here is derived from an EMBL/GenBank/DDBJ whole genome shotgun (WGS) entry which is preliminary data.</text>
</comment>
<gene>
    <name evidence="2" type="ORF">KY290_010895</name>
</gene>
<feature type="region of interest" description="Disordered" evidence="1">
    <location>
        <begin position="1"/>
        <end position="56"/>
    </location>
</feature>
<sequence length="91" mass="10102">MHTKYTDPPPNVYKPNDPTSSSSRSHAMSKAETQNASSNPATNAKPESPDLARVLSPLSPLSVHTRIVQMEQSHARSILAPQIERFFSQFR</sequence>
<feature type="compositionally biased region" description="Polar residues" evidence="1">
    <location>
        <begin position="31"/>
        <end position="42"/>
    </location>
</feature>
<evidence type="ECO:0000313" key="2">
    <source>
        <dbReference type="EMBL" id="KAH0773758.1"/>
    </source>
</evidence>
<keyword evidence="3" id="KW-1185">Reference proteome</keyword>
<proteinExistence type="predicted"/>
<evidence type="ECO:0000313" key="3">
    <source>
        <dbReference type="Proteomes" id="UP000826656"/>
    </source>
</evidence>
<dbReference type="EMBL" id="JAIVGD010000005">
    <property type="protein sequence ID" value="KAH0773758.1"/>
    <property type="molecule type" value="Genomic_DNA"/>
</dbReference>
<organism evidence="2 3">
    <name type="scientific">Solanum tuberosum</name>
    <name type="common">Potato</name>
    <dbReference type="NCBI Taxonomy" id="4113"/>
    <lineage>
        <taxon>Eukaryota</taxon>
        <taxon>Viridiplantae</taxon>
        <taxon>Streptophyta</taxon>
        <taxon>Embryophyta</taxon>
        <taxon>Tracheophyta</taxon>
        <taxon>Spermatophyta</taxon>
        <taxon>Magnoliopsida</taxon>
        <taxon>eudicotyledons</taxon>
        <taxon>Gunneridae</taxon>
        <taxon>Pentapetalae</taxon>
        <taxon>asterids</taxon>
        <taxon>lamiids</taxon>
        <taxon>Solanales</taxon>
        <taxon>Solanaceae</taxon>
        <taxon>Solanoideae</taxon>
        <taxon>Solaneae</taxon>
        <taxon>Solanum</taxon>
    </lineage>
</organism>
<reference evidence="2 3" key="1">
    <citation type="journal article" date="2021" name="bioRxiv">
        <title>Chromosome-scale and haplotype-resolved genome assembly of a tetraploid potato cultivar.</title>
        <authorList>
            <person name="Sun H."/>
            <person name="Jiao W.-B."/>
            <person name="Krause K."/>
            <person name="Campoy J.A."/>
            <person name="Goel M."/>
            <person name="Folz-Donahue K."/>
            <person name="Kukat C."/>
            <person name="Huettel B."/>
            <person name="Schneeberger K."/>
        </authorList>
    </citation>
    <scope>NUCLEOTIDE SEQUENCE [LARGE SCALE GENOMIC DNA]</scope>
    <source>
        <strain evidence="2">SolTubOtavaFocal</strain>
        <tissue evidence="2">Leaves</tissue>
    </source>
</reference>
<evidence type="ECO:0000256" key="1">
    <source>
        <dbReference type="SAM" id="MobiDB-lite"/>
    </source>
</evidence>
<evidence type="ECO:0008006" key="4">
    <source>
        <dbReference type="Google" id="ProtNLM"/>
    </source>
</evidence>
<protein>
    <recommendedName>
        <fullName evidence="4">Integrase core domain containing protein</fullName>
    </recommendedName>
</protein>